<evidence type="ECO:0000313" key="4">
    <source>
        <dbReference type="Proteomes" id="UP001305779"/>
    </source>
</evidence>
<feature type="compositionally biased region" description="Low complexity" evidence="1">
    <location>
        <begin position="252"/>
        <end position="268"/>
    </location>
</feature>
<proteinExistence type="predicted"/>
<evidence type="ECO:0000259" key="2">
    <source>
        <dbReference type="Pfam" id="PF08729"/>
    </source>
</evidence>
<feature type="compositionally biased region" description="Low complexity" evidence="1">
    <location>
        <begin position="8"/>
        <end position="17"/>
    </location>
</feature>
<organism evidence="3 4">
    <name type="scientific">Zasmidium cellare</name>
    <name type="common">Wine cellar mold</name>
    <name type="synonym">Racodium cellare</name>
    <dbReference type="NCBI Taxonomy" id="395010"/>
    <lineage>
        <taxon>Eukaryota</taxon>
        <taxon>Fungi</taxon>
        <taxon>Dikarya</taxon>
        <taxon>Ascomycota</taxon>
        <taxon>Pezizomycotina</taxon>
        <taxon>Dothideomycetes</taxon>
        <taxon>Dothideomycetidae</taxon>
        <taxon>Mycosphaerellales</taxon>
        <taxon>Mycosphaerellaceae</taxon>
        <taxon>Zasmidium</taxon>
    </lineage>
</organism>
<feature type="compositionally biased region" description="Polar residues" evidence="1">
    <location>
        <begin position="129"/>
        <end position="140"/>
    </location>
</feature>
<feature type="region of interest" description="Disordered" evidence="1">
    <location>
        <begin position="483"/>
        <end position="585"/>
    </location>
</feature>
<feature type="compositionally biased region" description="Low complexity" evidence="1">
    <location>
        <begin position="110"/>
        <end position="126"/>
    </location>
</feature>
<feature type="compositionally biased region" description="Basic and acidic residues" evidence="1">
    <location>
        <begin position="76"/>
        <end position="96"/>
    </location>
</feature>
<gene>
    <name evidence="3" type="ORF">PRZ48_011369</name>
</gene>
<dbReference type="InterPro" id="IPR014840">
    <property type="entry name" value="HRD"/>
</dbReference>
<feature type="compositionally biased region" description="Polar residues" evidence="1">
    <location>
        <begin position="188"/>
        <end position="205"/>
    </location>
</feature>
<reference evidence="3 4" key="1">
    <citation type="journal article" date="2023" name="G3 (Bethesda)">
        <title>A chromosome-level genome assembly of Zasmidium syzygii isolated from banana leaves.</title>
        <authorList>
            <person name="van Westerhoven A.C."/>
            <person name="Mehrabi R."/>
            <person name="Talebi R."/>
            <person name="Steentjes M.B.F."/>
            <person name="Corcolon B."/>
            <person name="Chong P.A."/>
            <person name="Kema G.H.J."/>
            <person name="Seidl M.F."/>
        </authorList>
    </citation>
    <scope>NUCLEOTIDE SEQUENCE [LARGE SCALE GENOMIC DNA]</scope>
    <source>
        <strain evidence="3 4">P124</strain>
    </source>
</reference>
<evidence type="ECO:0000313" key="3">
    <source>
        <dbReference type="EMBL" id="KAK4496920.1"/>
    </source>
</evidence>
<feature type="compositionally biased region" description="Pro residues" evidence="1">
    <location>
        <begin position="143"/>
        <end position="154"/>
    </location>
</feature>
<feature type="domain" description="Hpc2-related" evidence="2">
    <location>
        <begin position="442"/>
        <end position="481"/>
    </location>
</feature>
<accession>A0ABR0E6C8</accession>
<feature type="compositionally biased region" description="Polar residues" evidence="1">
    <location>
        <begin position="212"/>
        <end position="224"/>
    </location>
</feature>
<feature type="compositionally biased region" description="Basic and acidic residues" evidence="1">
    <location>
        <begin position="550"/>
        <end position="567"/>
    </location>
</feature>
<protein>
    <recommendedName>
        <fullName evidence="2">Hpc2-related domain-containing protein</fullName>
    </recommendedName>
</protein>
<dbReference type="Pfam" id="PF08729">
    <property type="entry name" value="HUN"/>
    <property type="match status" value="1"/>
</dbReference>
<dbReference type="EMBL" id="JAXOVC010000009">
    <property type="protein sequence ID" value="KAK4496920.1"/>
    <property type="molecule type" value="Genomic_DNA"/>
</dbReference>
<feature type="compositionally biased region" description="Polar residues" evidence="1">
    <location>
        <begin position="158"/>
        <end position="173"/>
    </location>
</feature>
<feature type="compositionally biased region" description="Basic and acidic residues" evidence="1">
    <location>
        <begin position="426"/>
        <end position="438"/>
    </location>
</feature>
<dbReference type="Proteomes" id="UP001305779">
    <property type="component" value="Unassembled WGS sequence"/>
</dbReference>
<feature type="compositionally biased region" description="Gly residues" evidence="1">
    <location>
        <begin position="568"/>
        <end position="577"/>
    </location>
</feature>
<evidence type="ECO:0000256" key="1">
    <source>
        <dbReference type="SAM" id="MobiDB-lite"/>
    </source>
</evidence>
<feature type="region of interest" description="Disordered" evidence="1">
    <location>
        <begin position="1"/>
        <end position="345"/>
    </location>
</feature>
<keyword evidence="4" id="KW-1185">Reference proteome</keyword>
<feature type="region of interest" description="Disordered" evidence="1">
    <location>
        <begin position="418"/>
        <end position="455"/>
    </location>
</feature>
<name>A0ABR0E6C8_ZASCE</name>
<sequence>MSTAAPDSSSISSISSPPQSPPPQNVVGDEIKVAARVPPASALGGGVFNSASQPDLAADKPKRQRKTTAKVVDGNEPVKEKKPRKPREPKVKKEGEPSAPRKRQKTIPVAPASNAPAANASASAPATGPRQSTLDFPSASQQPQPPQYPPPPPRSENMPRSSLPPTQQQSRPQQFYDPIRGSVAAPSAQASPHINRASASPSITSLIDPHPATSTSAPVLSYSSQTPTMQQHQPPPPFVPSQQQSPTPPRAAPVQVASSAPPQPAASVKPFGTTMDGAMDIDGPACAPSAKPDIKIHSKSSSSAPTPKPAPAKATSPPKATGSGLLSSSDLFGGPSSNSGTDRKGVDIEIRISLDPNGGNQVNIAQEIAKKYGQHALNPRAAAHREALLRVAAAQHKIDGGSADDMSVDLMSEVEGDSNVEMGGMDEEKSNTGADDKPVRKRKKKVEEYDKEDDFIDDTELAWQEKAAVAKDGFFVYSGPLVPEGQAAQVESNAPTRGGRGRGRGRGRAAAAAGTTHAQLAEKNKDPNAPTGRGRGRGRGTGAPRKPRITKADRERMEAEKAERERAAGGGTMGPAGSGTPAMGATPTLVVQQQPHVHSNGYSSTQQPGQGLPPENPTNVWEMLYPTQKDIDAAMWRAPFEHENNHQAYFAAIAKIRMTQVVWNLYPFKLAYWKIDSYPSLRRHIQDGSLNGNRSFMPLFLAEYEAWRDLLDVMYLDGEWERNLEMRVHPDAGVRMSAWAGQEQLLAEGMLMAFS</sequence>
<feature type="compositionally biased region" description="Low complexity" evidence="1">
    <location>
        <begin position="299"/>
        <end position="339"/>
    </location>
</feature>
<comment type="caution">
    <text evidence="3">The sequence shown here is derived from an EMBL/GenBank/DDBJ whole genome shotgun (WGS) entry which is preliminary data.</text>
</comment>